<protein>
    <submittedName>
        <fullName evidence="4">1-aminocyclopropane-1-carboxylate deaminase</fullName>
    </submittedName>
</protein>
<evidence type="ECO:0000313" key="4">
    <source>
        <dbReference type="EMBL" id="ASV30993.1"/>
    </source>
</evidence>
<dbReference type="EMBL" id="CP022957">
    <property type="protein sequence ID" value="ASV30993.1"/>
    <property type="molecule type" value="Genomic_DNA"/>
</dbReference>
<dbReference type="SUPFAM" id="SSF53686">
    <property type="entry name" value="Tryptophan synthase beta subunit-like PLP-dependent enzymes"/>
    <property type="match status" value="1"/>
</dbReference>
<dbReference type="RefSeq" id="WP_094997607.1">
    <property type="nucleotide sequence ID" value="NZ_BMJL01000007.1"/>
</dbReference>
<keyword evidence="5" id="KW-1185">Reference proteome</keyword>
<dbReference type="GO" id="GO:0019148">
    <property type="term" value="F:D-cysteine desulfhydrase activity"/>
    <property type="evidence" value="ECO:0007669"/>
    <property type="project" value="TreeGrafter"/>
</dbReference>
<evidence type="ECO:0000256" key="3">
    <source>
        <dbReference type="ARBA" id="ARBA00022898"/>
    </source>
</evidence>
<organism evidence="4 5">
    <name type="scientific">Maribacter cobaltidurans</name>
    <dbReference type="NCBI Taxonomy" id="1178778"/>
    <lineage>
        <taxon>Bacteria</taxon>
        <taxon>Pseudomonadati</taxon>
        <taxon>Bacteroidota</taxon>
        <taxon>Flavobacteriia</taxon>
        <taxon>Flavobacteriales</taxon>
        <taxon>Flavobacteriaceae</taxon>
        <taxon>Maribacter</taxon>
    </lineage>
</organism>
<evidence type="ECO:0000256" key="1">
    <source>
        <dbReference type="ARBA" id="ARBA00001933"/>
    </source>
</evidence>
<dbReference type="InterPro" id="IPR027278">
    <property type="entry name" value="ACCD_DCysDesulf"/>
</dbReference>
<proteinExistence type="inferred from homology"/>
<evidence type="ECO:0000313" key="5">
    <source>
        <dbReference type="Proteomes" id="UP000215244"/>
    </source>
</evidence>
<dbReference type="PIRSF" id="PIRSF006278">
    <property type="entry name" value="ACCD_DCysDesulf"/>
    <property type="match status" value="1"/>
</dbReference>
<dbReference type="Pfam" id="PF00291">
    <property type="entry name" value="PALP"/>
    <property type="match status" value="1"/>
</dbReference>
<dbReference type="PANTHER" id="PTHR43780">
    <property type="entry name" value="1-AMINOCYCLOPROPANE-1-CARBOXYLATE DEAMINASE-RELATED"/>
    <property type="match status" value="1"/>
</dbReference>
<dbReference type="Gene3D" id="3.40.50.1100">
    <property type="match status" value="2"/>
</dbReference>
<comment type="similarity">
    <text evidence="2">Belongs to the ACC deaminase/D-cysteine desulfhydrase family.</text>
</comment>
<dbReference type="KEGG" id="marb:CJ263_12630"/>
<comment type="cofactor">
    <cofactor evidence="1">
        <name>pyridoxal 5'-phosphate</name>
        <dbReference type="ChEBI" id="CHEBI:597326"/>
    </cofactor>
</comment>
<gene>
    <name evidence="4" type="ORF">CJ263_12630</name>
</gene>
<dbReference type="AlphaFoldDB" id="A0A223V6E7"/>
<accession>A0A223V6E7</accession>
<reference evidence="4 5" key="1">
    <citation type="submission" date="2017-08" db="EMBL/GenBank/DDBJ databases">
        <title>The complete genome sequence of Maribacter sp. B1, isolated from deep-sea sediment.</title>
        <authorList>
            <person name="Wu Y.-H."/>
            <person name="Cheng H."/>
            <person name="Xu X.-W."/>
        </authorList>
    </citation>
    <scope>NUCLEOTIDE SEQUENCE [LARGE SCALE GENOMIC DNA]</scope>
    <source>
        <strain evidence="4 5">B1</strain>
    </source>
</reference>
<dbReference type="Proteomes" id="UP000215244">
    <property type="component" value="Chromosome"/>
</dbReference>
<dbReference type="OrthoDB" id="9801249at2"/>
<keyword evidence="3" id="KW-0663">Pyridoxal phosphate</keyword>
<evidence type="ECO:0000256" key="2">
    <source>
        <dbReference type="ARBA" id="ARBA00008639"/>
    </source>
</evidence>
<sequence>MHSENQYLELPLLKEKEVRITLKREDLLHPMVSGNKYRKLKYNLKEAQQSGYRHLLTFGGAFSNHIAATAAACKMHNLDSIGIIRGNELADSWQENPTLKMAHENGMRFKFVDRETYRKREELDFLASLREEFGEFYLVPEGGTNALAIKGCEEILEEEDKVFDIICVCVGTGGTIAGLIKASNNNQQVLGFPVLKGDFLENDIKELTEKRNWRLDLNYHFGGYGKINEELVAFINQFKRQTTIPLDPVYTGKMMYGLLDRVKNDNFVPGTQILAIHTGGIQGINGMNRVLLKKKLPLLDI</sequence>
<dbReference type="InterPro" id="IPR001926">
    <property type="entry name" value="TrpB-like_PALP"/>
</dbReference>
<dbReference type="InterPro" id="IPR036052">
    <property type="entry name" value="TrpB-like_PALP_sf"/>
</dbReference>
<name>A0A223V6E7_9FLAO</name>
<dbReference type="PANTHER" id="PTHR43780:SF2">
    <property type="entry name" value="1-AMINOCYCLOPROPANE-1-CARBOXYLATE DEAMINASE-RELATED"/>
    <property type="match status" value="1"/>
</dbReference>